<dbReference type="Gene3D" id="3.40.50.720">
    <property type="entry name" value="NAD(P)-binding Rossmann-like Domain"/>
    <property type="match status" value="1"/>
</dbReference>
<evidence type="ECO:0000313" key="4">
    <source>
        <dbReference type="Proteomes" id="UP000593892"/>
    </source>
</evidence>
<protein>
    <submittedName>
        <fullName evidence="3">Gfo/Idh/MocA family oxidoreductase</fullName>
    </submittedName>
</protein>
<dbReference type="PANTHER" id="PTHR43818">
    <property type="entry name" value="BCDNA.GH03377"/>
    <property type="match status" value="1"/>
</dbReference>
<dbReference type="InterPro" id="IPR036291">
    <property type="entry name" value="NAD(P)-bd_dom_sf"/>
</dbReference>
<dbReference type="PANTHER" id="PTHR43818:SF11">
    <property type="entry name" value="BCDNA.GH03377"/>
    <property type="match status" value="1"/>
</dbReference>
<gene>
    <name evidence="3" type="ORF">IRI77_00100</name>
</gene>
<dbReference type="GO" id="GO:0016491">
    <property type="term" value="F:oxidoreductase activity"/>
    <property type="evidence" value="ECO:0007669"/>
    <property type="project" value="UniProtKB-KW"/>
</dbReference>
<reference evidence="3 4" key="1">
    <citation type="submission" date="2020-10" db="EMBL/GenBank/DDBJ databases">
        <title>Complete genome sequence of Paludibaculum fermentans P105T, a facultatively anaerobic acidobacterium capable of dissimilatory Fe(III) reduction.</title>
        <authorList>
            <person name="Dedysh S.N."/>
            <person name="Beletsky A.V."/>
            <person name="Kulichevskaya I.S."/>
            <person name="Mardanov A.V."/>
            <person name="Ravin N.V."/>
        </authorList>
    </citation>
    <scope>NUCLEOTIDE SEQUENCE [LARGE SCALE GENOMIC DNA]</scope>
    <source>
        <strain evidence="3 4">P105</strain>
    </source>
</reference>
<dbReference type="RefSeq" id="WP_194450065.1">
    <property type="nucleotide sequence ID" value="NZ_CP063849.1"/>
</dbReference>
<dbReference type="Gene3D" id="3.30.360.10">
    <property type="entry name" value="Dihydrodipicolinate Reductase, domain 2"/>
    <property type="match status" value="1"/>
</dbReference>
<dbReference type="PROSITE" id="PS51318">
    <property type="entry name" value="TAT"/>
    <property type="match status" value="1"/>
</dbReference>
<accession>A0A7S7SL37</accession>
<dbReference type="GO" id="GO:0000166">
    <property type="term" value="F:nucleotide binding"/>
    <property type="evidence" value="ECO:0007669"/>
    <property type="project" value="InterPro"/>
</dbReference>
<dbReference type="KEGG" id="pfer:IRI77_00100"/>
<dbReference type="InterPro" id="IPR006311">
    <property type="entry name" value="TAT_signal"/>
</dbReference>
<feature type="domain" description="Gfo/Idh/MocA-like oxidoreductase N-terminal" evidence="2">
    <location>
        <begin position="40"/>
        <end position="154"/>
    </location>
</feature>
<keyword evidence="4" id="KW-1185">Reference proteome</keyword>
<evidence type="ECO:0000259" key="2">
    <source>
        <dbReference type="Pfam" id="PF01408"/>
    </source>
</evidence>
<dbReference type="InterPro" id="IPR000683">
    <property type="entry name" value="Gfo/Idh/MocA-like_OxRdtase_N"/>
</dbReference>
<dbReference type="AlphaFoldDB" id="A0A7S7SL37"/>
<dbReference type="InterPro" id="IPR050463">
    <property type="entry name" value="Gfo/Idh/MocA_oxidrdct_glycsds"/>
</dbReference>
<name>A0A7S7SL37_PALFE</name>
<keyword evidence="1" id="KW-0560">Oxidoreductase</keyword>
<dbReference type="Proteomes" id="UP000593892">
    <property type="component" value="Chromosome"/>
</dbReference>
<dbReference type="EMBL" id="CP063849">
    <property type="protein sequence ID" value="QOY88403.1"/>
    <property type="molecule type" value="Genomic_DNA"/>
</dbReference>
<evidence type="ECO:0000313" key="3">
    <source>
        <dbReference type="EMBL" id="QOY88403.1"/>
    </source>
</evidence>
<sequence length="409" mass="45383">MSEPTVSRRGFLGVAGAASVAATASPALHAAPGPRPSGQLRIGVVGGGFGNTFFWHLDPDCKVVAVCDLLPEKQKLLAERYRCTNTYKNFREFLKHPDLDAVAVFTPAPLHAFMAVEAMKAGKHVISAVPAGLSVEELEEILDTVKKTGLRYMMAETSYYRQPVITCRELAGEGKFGTIFHSEAEYHHEGLMKVMFDDRGLPTWRHGLPPMLYPTHCTGLIIPVIRERMLEVTAVGWGDGHEVLRTNQYKNPFWNETAFFKTSKGHSARVAVYWHVAAAGSERGQFYGDRMSYLMERPEGTQNTFVRISSQGKTVLDSNGYPEGETEMLADKKANYLERLPEPLRVKSGHGDSHTFLTHEFVRAVLEDRHPTVNVWEAIAYTLPGIIAHQSALRGGESLKIRDYGQAPA</sequence>
<evidence type="ECO:0000256" key="1">
    <source>
        <dbReference type="ARBA" id="ARBA00023002"/>
    </source>
</evidence>
<proteinExistence type="predicted"/>
<dbReference type="Pfam" id="PF01408">
    <property type="entry name" value="GFO_IDH_MocA"/>
    <property type="match status" value="1"/>
</dbReference>
<organism evidence="3 4">
    <name type="scientific">Paludibaculum fermentans</name>
    <dbReference type="NCBI Taxonomy" id="1473598"/>
    <lineage>
        <taxon>Bacteria</taxon>
        <taxon>Pseudomonadati</taxon>
        <taxon>Acidobacteriota</taxon>
        <taxon>Terriglobia</taxon>
        <taxon>Bryobacterales</taxon>
        <taxon>Bryobacteraceae</taxon>
        <taxon>Paludibaculum</taxon>
    </lineage>
</organism>
<dbReference type="SUPFAM" id="SSF51735">
    <property type="entry name" value="NAD(P)-binding Rossmann-fold domains"/>
    <property type="match status" value="1"/>
</dbReference>